<dbReference type="Pfam" id="PF01943">
    <property type="entry name" value="Polysacc_synt"/>
    <property type="match status" value="1"/>
</dbReference>
<keyword evidence="2" id="KW-1003">Cell membrane</keyword>
<dbReference type="PANTHER" id="PTHR30250">
    <property type="entry name" value="PST FAMILY PREDICTED COLANIC ACID TRANSPORTER"/>
    <property type="match status" value="1"/>
</dbReference>
<accession>A0A4R5NH15</accession>
<organism evidence="7 8">
    <name type="scientific">Companilactobacillus farciminis</name>
    <dbReference type="NCBI Taxonomy" id="1612"/>
    <lineage>
        <taxon>Bacteria</taxon>
        <taxon>Bacillati</taxon>
        <taxon>Bacillota</taxon>
        <taxon>Bacilli</taxon>
        <taxon>Lactobacillales</taxon>
        <taxon>Lactobacillaceae</taxon>
        <taxon>Companilactobacillus</taxon>
    </lineage>
</organism>
<feature type="transmembrane region" description="Helical" evidence="6">
    <location>
        <begin position="465"/>
        <end position="484"/>
    </location>
</feature>
<feature type="transmembrane region" description="Helical" evidence="6">
    <location>
        <begin position="313"/>
        <end position="335"/>
    </location>
</feature>
<feature type="transmembrane region" description="Helical" evidence="6">
    <location>
        <begin position="7"/>
        <end position="29"/>
    </location>
</feature>
<evidence type="ECO:0000313" key="7">
    <source>
        <dbReference type="EMBL" id="TDG73813.1"/>
    </source>
</evidence>
<reference evidence="7 8" key="1">
    <citation type="journal article" date="2019" name="Appl. Microbiol. Biotechnol.">
        <title>Uncovering carbohydrate metabolism through a genotype-phenotype association study of 56 lactic acid bacteria genomes.</title>
        <authorList>
            <person name="Buron-Moles G."/>
            <person name="Chailyan A."/>
            <person name="Dolejs I."/>
            <person name="Forster J."/>
            <person name="Miks M.H."/>
        </authorList>
    </citation>
    <scope>NUCLEOTIDE SEQUENCE [LARGE SCALE GENOMIC DNA]</scope>
    <source>
        <strain evidence="7 8">ATCC 29644</strain>
    </source>
</reference>
<feature type="transmembrane region" description="Helical" evidence="6">
    <location>
        <begin position="41"/>
        <end position="64"/>
    </location>
</feature>
<evidence type="ECO:0000256" key="6">
    <source>
        <dbReference type="SAM" id="Phobius"/>
    </source>
</evidence>
<feature type="transmembrane region" description="Helical" evidence="6">
    <location>
        <begin position="225"/>
        <end position="242"/>
    </location>
</feature>
<keyword evidence="3 6" id="KW-0812">Transmembrane</keyword>
<dbReference type="InterPro" id="IPR002797">
    <property type="entry name" value="Polysacc_synth"/>
</dbReference>
<evidence type="ECO:0000256" key="1">
    <source>
        <dbReference type="ARBA" id="ARBA00004651"/>
    </source>
</evidence>
<dbReference type="Proteomes" id="UP000295257">
    <property type="component" value="Unassembled WGS sequence"/>
</dbReference>
<evidence type="ECO:0000256" key="2">
    <source>
        <dbReference type="ARBA" id="ARBA00022475"/>
    </source>
</evidence>
<dbReference type="AlphaFoldDB" id="A0A4R5NH15"/>
<feature type="transmembrane region" description="Helical" evidence="6">
    <location>
        <begin position="341"/>
        <end position="364"/>
    </location>
</feature>
<evidence type="ECO:0000313" key="8">
    <source>
        <dbReference type="Proteomes" id="UP000295257"/>
    </source>
</evidence>
<evidence type="ECO:0008006" key="9">
    <source>
        <dbReference type="Google" id="ProtNLM"/>
    </source>
</evidence>
<feature type="transmembrane region" description="Helical" evidence="6">
    <location>
        <begin position="433"/>
        <end position="453"/>
    </location>
</feature>
<proteinExistence type="predicted"/>
<sequence>MGNQRKLGAVLSYLNIIAKNLVTFLYTPFLLRFVGQANYGLFQMTNSVMVSLSLLSMGFSSAYVKFYITYKVEENYRQLRKLNALYLILFGCISVIALIIGTILVLNTGAIFGRSLSASEIQLTKYLMAIMVLDVAITFISSVFDSNITVNEQFIFQQSRQLMQTFLVPMICIPLVFMGVGVLSIEITQISVTTLFLILNINYCIRKLNMHFDFTNIDFSLLKDLGIFSFFIFLNQIVDLVNNNVPNFILGMFQGAKMVATFAIAVQVKNMFFMLSTSLSNVFVPRVNKLVNLEKGTDVLTDLMIKVGRIQMALLFFVLGGFIVVGKFFVQLWAGSENIEAYYLVIIMVLPSIIPLCQNVGIEIQRAMNKHIFRSIVYVIFAVVNIVITIVGSIYFGLIGASMGYVVTILCANGISMNWYYSKKMGLEIKRYWGETSKMLVPFAISTIPLILIQNNVSVNSISRFIVFGLIYSCIYIAIYLKFIMNGAEKRILMGFVKR</sequence>
<dbReference type="PANTHER" id="PTHR30250:SF26">
    <property type="entry name" value="PSMA PROTEIN"/>
    <property type="match status" value="1"/>
</dbReference>
<feature type="transmembrane region" description="Helical" evidence="6">
    <location>
        <begin position="165"/>
        <end position="183"/>
    </location>
</feature>
<feature type="transmembrane region" description="Helical" evidence="6">
    <location>
        <begin position="189"/>
        <end position="205"/>
    </location>
</feature>
<dbReference type="EMBL" id="PUFN01000007">
    <property type="protein sequence ID" value="TDG73813.1"/>
    <property type="molecule type" value="Genomic_DNA"/>
</dbReference>
<feature type="transmembrane region" description="Helical" evidence="6">
    <location>
        <begin position="402"/>
        <end position="421"/>
    </location>
</feature>
<comment type="subcellular location">
    <subcellularLocation>
        <location evidence="1">Cell membrane</location>
        <topology evidence="1">Multi-pass membrane protein</topology>
    </subcellularLocation>
</comment>
<dbReference type="RefSeq" id="WP_082607436.1">
    <property type="nucleotide sequence ID" value="NZ_PUFN01000007.1"/>
</dbReference>
<feature type="transmembrane region" description="Helical" evidence="6">
    <location>
        <begin position="84"/>
        <end position="106"/>
    </location>
</feature>
<dbReference type="OrthoDB" id="5751261at2"/>
<feature type="transmembrane region" description="Helical" evidence="6">
    <location>
        <begin position="376"/>
        <end position="396"/>
    </location>
</feature>
<comment type="caution">
    <text evidence="7">The sequence shown here is derived from an EMBL/GenBank/DDBJ whole genome shotgun (WGS) entry which is preliminary data.</text>
</comment>
<dbReference type="GO" id="GO:0005886">
    <property type="term" value="C:plasma membrane"/>
    <property type="evidence" value="ECO:0007669"/>
    <property type="project" value="UniProtKB-SubCell"/>
</dbReference>
<feature type="transmembrane region" description="Helical" evidence="6">
    <location>
        <begin position="248"/>
        <end position="266"/>
    </location>
</feature>
<gene>
    <name evidence="7" type="ORF">C5L30_001305</name>
</gene>
<evidence type="ECO:0000256" key="5">
    <source>
        <dbReference type="ARBA" id="ARBA00023136"/>
    </source>
</evidence>
<dbReference type="InterPro" id="IPR050833">
    <property type="entry name" value="Poly_Biosynth_Transport"/>
</dbReference>
<protein>
    <recommendedName>
        <fullName evidence="9">Polysaccharide biosynthesis protein C-terminal domain-containing protein</fullName>
    </recommendedName>
</protein>
<keyword evidence="4 6" id="KW-1133">Transmembrane helix</keyword>
<feature type="transmembrane region" description="Helical" evidence="6">
    <location>
        <begin position="126"/>
        <end position="144"/>
    </location>
</feature>
<keyword evidence="5 6" id="KW-0472">Membrane</keyword>
<evidence type="ECO:0000256" key="3">
    <source>
        <dbReference type="ARBA" id="ARBA00022692"/>
    </source>
</evidence>
<name>A0A4R5NH15_9LACO</name>
<evidence type="ECO:0000256" key="4">
    <source>
        <dbReference type="ARBA" id="ARBA00022989"/>
    </source>
</evidence>
<keyword evidence="8" id="KW-1185">Reference proteome</keyword>